<accession>A0ACC6Q0N5</accession>
<sequence>MAARRTFLVSAAVCATVVAGLTGCSKDGDSKSDGNAGAKKEATATPKAPADPFVGLTADKISDKAIAATKAAGSVRMAGRVTSDGEEGDIDFTADSQGSCKGTMGPAGNSLELVQLNKVLYMKGDEDFYRAQLTGSEMPKAEADAAVELMKGRWLKMPAESAGEMGGACDVKTMINDMDNEKSDRQGMTKGPDADVNGQPAVTLVKKKTGGETLTMYVAKEGKPYLLKVVVVGGDEPGTMTFSDYDKPVKVTAPPADQVVDLDKLGGADAGTGTGGGPDA</sequence>
<evidence type="ECO:0000313" key="1">
    <source>
        <dbReference type="EMBL" id="MEJ8637267.1"/>
    </source>
</evidence>
<comment type="caution">
    <text evidence="1">The sequence shown here is derived from an EMBL/GenBank/DDBJ whole genome shotgun (WGS) entry which is preliminary data.</text>
</comment>
<evidence type="ECO:0000313" key="2">
    <source>
        <dbReference type="Proteomes" id="UP001377168"/>
    </source>
</evidence>
<reference evidence="1" key="1">
    <citation type="submission" date="2024-03" db="EMBL/GenBank/DDBJ databases">
        <title>Novel Streptomyces species of biotechnological and ecological value are a feature of Machair soil.</title>
        <authorList>
            <person name="Prole J.R."/>
            <person name="Goodfellow M."/>
            <person name="Allenby N."/>
            <person name="Ward A.C."/>
        </authorList>
    </citation>
    <scope>NUCLEOTIDE SEQUENCE</scope>
    <source>
        <strain evidence="1">MS2.AVA.5</strain>
    </source>
</reference>
<proteinExistence type="predicted"/>
<dbReference type="EMBL" id="JBBKAJ010000022">
    <property type="protein sequence ID" value="MEJ8637267.1"/>
    <property type="molecule type" value="Genomic_DNA"/>
</dbReference>
<name>A0ACC6Q0N5_9ACTN</name>
<keyword evidence="2" id="KW-1185">Reference proteome</keyword>
<dbReference type="Proteomes" id="UP001377168">
    <property type="component" value="Unassembled WGS sequence"/>
</dbReference>
<gene>
    <name evidence="1" type="ORF">WKI67_28260</name>
</gene>
<protein>
    <submittedName>
        <fullName evidence="1">Uncharacterized protein</fullName>
    </submittedName>
</protein>
<organism evidence="1 2">
    <name type="scientific">Streptomyces achmelvichensis</name>
    <dbReference type="NCBI Taxonomy" id="3134111"/>
    <lineage>
        <taxon>Bacteria</taxon>
        <taxon>Bacillati</taxon>
        <taxon>Actinomycetota</taxon>
        <taxon>Actinomycetes</taxon>
        <taxon>Kitasatosporales</taxon>
        <taxon>Streptomycetaceae</taxon>
        <taxon>Streptomyces</taxon>
    </lineage>
</organism>